<evidence type="ECO:0000256" key="1">
    <source>
        <dbReference type="ARBA" id="ARBA00022676"/>
    </source>
</evidence>
<dbReference type="Proteomes" id="UP001596025">
    <property type="component" value="Unassembled WGS sequence"/>
</dbReference>
<evidence type="ECO:0000313" key="5">
    <source>
        <dbReference type="EMBL" id="MFC4693776.1"/>
    </source>
</evidence>
<dbReference type="CDD" id="cd03809">
    <property type="entry name" value="GT4_MtfB-like"/>
    <property type="match status" value="1"/>
</dbReference>
<sequence>MINVFVDARSACLDRLTGWERYASSLLRELKDDSTTTWNLWQPTRGTVSSASARVKQDLWDVPRRCRFSDVLFFPTYPPAREYPAPTLWTLHDLTWLRHPEWASPLGRTYYRRLAARRLSGSTHVVTVSDAVRAELLDAGLATDRVTRVYPGLSSHLVELGSVSPPPLDRPFVLCVGTAEPRKNLGTLARAWSTSDLRIRYDLVLVGRLGWAELPAGIRHVDRPGDEELARLYRTASALVLPSLYEGFGLPLVEALQFGLPVACSDIPVFREVTDGHAHFFDPLDEADMVKAIGAAIGDGRQAPPHDVLARYRWQSAAGELGDLVARLCG</sequence>
<feature type="domain" description="Glycosyltransferase subfamily 4-like N-terminal" evidence="4">
    <location>
        <begin position="78"/>
        <end position="153"/>
    </location>
</feature>
<accession>A0ABV9LI03</accession>
<dbReference type="Pfam" id="PF13439">
    <property type="entry name" value="Glyco_transf_4"/>
    <property type="match status" value="1"/>
</dbReference>
<evidence type="ECO:0000313" key="6">
    <source>
        <dbReference type="Proteomes" id="UP001596025"/>
    </source>
</evidence>
<dbReference type="InterPro" id="IPR001296">
    <property type="entry name" value="Glyco_trans_1"/>
</dbReference>
<keyword evidence="1" id="KW-0328">Glycosyltransferase</keyword>
<dbReference type="Gene3D" id="3.40.50.2000">
    <property type="entry name" value="Glycogen Phosphorylase B"/>
    <property type="match status" value="2"/>
</dbReference>
<keyword evidence="6" id="KW-1185">Reference proteome</keyword>
<gene>
    <name evidence="5" type="ORF">ACFO3M_10310</name>
</gene>
<dbReference type="PANTHER" id="PTHR46401:SF2">
    <property type="entry name" value="GLYCOSYLTRANSFERASE WBBK-RELATED"/>
    <property type="match status" value="1"/>
</dbReference>
<dbReference type="InterPro" id="IPR028098">
    <property type="entry name" value="Glyco_trans_4-like_N"/>
</dbReference>
<proteinExistence type="predicted"/>
<dbReference type="Pfam" id="PF00534">
    <property type="entry name" value="Glycos_transf_1"/>
    <property type="match status" value="1"/>
</dbReference>
<reference evidence="6" key="1">
    <citation type="journal article" date="2019" name="Int. J. Syst. Evol. Microbiol.">
        <title>The Global Catalogue of Microorganisms (GCM) 10K type strain sequencing project: providing services to taxonomists for standard genome sequencing and annotation.</title>
        <authorList>
            <consortium name="The Broad Institute Genomics Platform"/>
            <consortium name="The Broad Institute Genome Sequencing Center for Infectious Disease"/>
            <person name="Wu L."/>
            <person name="Ma J."/>
        </authorList>
    </citation>
    <scope>NUCLEOTIDE SEQUENCE [LARGE SCALE GENOMIC DNA]</scope>
    <source>
        <strain evidence="6">CCUG 62763</strain>
    </source>
</reference>
<dbReference type="PANTHER" id="PTHR46401">
    <property type="entry name" value="GLYCOSYLTRANSFERASE WBBK-RELATED"/>
    <property type="match status" value="1"/>
</dbReference>
<evidence type="ECO:0000256" key="2">
    <source>
        <dbReference type="ARBA" id="ARBA00022679"/>
    </source>
</evidence>
<keyword evidence="2" id="KW-0808">Transferase</keyword>
<dbReference type="RefSeq" id="WP_387988496.1">
    <property type="nucleotide sequence ID" value="NZ_JBHSGR010000009.1"/>
</dbReference>
<feature type="domain" description="Glycosyl transferase family 1" evidence="3">
    <location>
        <begin position="166"/>
        <end position="298"/>
    </location>
</feature>
<dbReference type="EMBL" id="JBHSGR010000009">
    <property type="protein sequence ID" value="MFC4693776.1"/>
    <property type="molecule type" value="Genomic_DNA"/>
</dbReference>
<evidence type="ECO:0000259" key="4">
    <source>
        <dbReference type="Pfam" id="PF13439"/>
    </source>
</evidence>
<comment type="caution">
    <text evidence="5">The sequence shown here is derived from an EMBL/GenBank/DDBJ whole genome shotgun (WGS) entry which is preliminary data.</text>
</comment>
<protein>
    <submittedName>
        <fullName evidence="5">Glycosyltransferase family 4 protein</fullName>
    </submittedName>
</protein>
<organism evidence="5 6">
    <name type="scientific">Geodermatophilus arenarius</name>
    <dbReference type="NCBI Taxonomy" id="1137990"/>
    <lineage>
        <taxon>Bacteria</taxon>
        <taxon>Bacillati</taxon>
        <taxon>Actinomycetota</taxon>
        <taxon>Actinomycetes</taxon>
        <taxon>Geodermatophilales</taxon>
        <taxon>Geodermatophilaceae</taxon>
        <taxon>Geodermatophilus</taxon>
    </lineage>
</organism>
<dbReference type="SUPFAM" id="SSF53756">
    <property type="entry name" value="UDP-Glycosyltransferase/glycogen phosphorylase"/>
    <property type="match status" value="1"/>
</dbReference>
<name>A0ABV9LI03_9ACTN</name>
<evidence type="ECO:0000259" key="3">
    <source>
        <dbReference type="Pfam" id="PF00534"/>
    </source>
</evidence>